<evidence type="ECO:0000313" key="8">
    <source>
        <dbReference type="Proteomes" id="UP001432046"/>
    </source>
</evidence>
<dbReference type="Proteomes" id="UP001432046">
    <property type="component" value="Chromosome"/>
</dbReference>
<keyword evidence="8" id="KW-1185">Reference proteome</keyword>
<evidence type="ECO:0000259" key="6">
    <source>
        <dbReference type="PROSITE" id="PS51898"/>
    </source>
</evidence>
<evidence type="ECO:0000256" key="1">
    <source>
        <dbReference type="ARBA" id="ARBA00008857"/>
    </source>
</evidence>
<dbReference type="InterPro" id="IPR013762">
    <property type="entry name" value="Integrase-like_cat_sf"/>
</dbReference>
<dbReference type="InterPro" id="IPR002104">
    <property type="entry name" value="Integrase_catalytic"/>
</dbReference>
<sequence length="396" mass="43949">MASKLTARKVDTAKPGKYSDGGNLYLIVSETGARKWVLRFTWRGRAKEMGLGSAASVPLADAREKAASARRKIAGGLNPIEERKRDGGVPTFGEMADDVREALSAGFRNEKHKAQWKSTLGTYAAPLRAKPVDTINTDDVLAVLKPIWTAKAETASRVRGRIEKVLDAAKAKGLRDGENPARWRGHLDHLLPRPSKLARGHHAAMPYEEVATFIADLRQREAKAALALEFCILTAARSGEVLGMQWSEINFDTKTWTVPADRMKAGREHRVPLSSRAIAILRQIEKLKTGEFVLPGLVRNKPMSNMAMEMVLRRMKVEDATVHGFRSSFRDWAGNVTGFAREVVETALAHVIGDKAEQAYRRSDALEKRRKLMEAWAAYCERRAATNVVSIGERRG</sequence>
<keyword evidence="2" id="KW-0229">DNA integration</keyword>
<dbReference type="Pfam" id="PF22022">
    <property type="entry name" value="Phage_int_M"/>
    <property type="match status" value="1"/>
</dbReference>
<feature type="region of interest" description="Disordered" evidence="5">
    <location>
        <begin position="73"/>
        <end position="92"/>
    </location>
</feature>
<evidence type="ECO:0000313" key="7">
    <source>
        <dbReference type="EMBL" id="WXC80422.1"/>
    </source>
</evidence>
<dbReference type="GO" id="GO:0003677">
    <property type="term" value="F:DNA binding"/>
    <property type="evidence" value="ECO:0007669"/>
    <property type="project" value="UniProtKB-KW"/>
</dbReference>
<reference evidence="7" key="1">
    <citation type="journal article" date="2021" name="Int. J. Syst. Evol. Microbiol.">
        <title>Bradyrhizobium septentrionale sp. nov. (sv. septentrionale) and Bradyrhizobium quebecense sp. nov. (sv. septentrionale) associated with legumes native to Canada possess rearranged symbiosis genes and numerous insertion sequences.</title>
        <authorList>
            <person name="Bromfield E.S.P."/>
            <person name="Cloutier S."/>
        </authorList>
    </citation>
    <scope>NUCLEOTIDE SEQUENCE</scope>
    <source>
        <strain evidence="7">5S5</strain>
    </source>
</reference>
<dbReference type="Gene3D" id="1.10.150.130">
    <property type="match status" value="1"/>
</dbReference>
<dbReference type="EMBL" id="CP147711">
    <property type="protein sequence ID" value="WXC80422.1"/>
    <property type="molecule type" value="Genomic_DNA"/>
</dbReference>
<protein>
    <submittedName>
        <fullName evidence="7">Integrase arm-type DNA-binding domain-containing protein</fullName>
    </submittedName>
</protein>
<dbReference type="SUPFAM" id="SSF56349">
    <property type="entry name" value="DNA breaking-rejoining enzymes"/>
    <property type="match status" value="1"/>
</dbReference>
<proteinExistence type="inferred from homology"/>
<dbReference type="InterPro" id="IPR053876">
    <property type="entry name" value="Phage_int_M"/>
</dbReference>
<gene>
    <name evidence="7" type="ORF">WDK88_01840</name>
</gene>
<evidence type="ECO:0000256" key="5">
    <source>
        <dbReference type="SAM" id="MobiDB-lite"/>
    </source>
</evidence>
<dbReference type="RefSeq" id="WP_338834037.1">
    <property type="nucleotide sequence ID" value="NZ_CP147711.1"/>
</dbReference>
<keyword evidence="4" id="KW-0233">DNA recombination</keyword>
<accession>A0ABZ2NZN7</accession>
<dbReference type="Pfam" id="PF00589">
    <property type="entry name" value="Phage_integrase"/>
    <property type="match status" value="1"/>
</dbReference>
<dbReference type="InterPro" id="IPR038488">
    <property type="entry name" value="Integrase_DNA-bd_sf"/>
</dbReference>
<keyword evidence="3 7" id="KW-0238">DNA-binding</keyword>
<dbReference type="CDD" id="cd00801">
    <property type="entry name" value="INT_P4_C"/>
    <property type="match status" value="1"/>
</dbReference>
<evidence type="ECO:0000256" key="3">
    <source>
        <dbReference type="ARBA" id="ARBA00023125"/>
    </source>
</evidence>
<dbReference type="PROSITE" id="PS51898">
    <property type="entry name" value="TYR_RECOMBINASE"/>
    <property type="match status" value="1"/>
</dbReference>
<evidence type="ECO:0000256" key="2">
    <source>
        <dbReference type="ARBA" id="ARBA00022908"/>
    </source>
</evidence>
<evidence type="ECO:0000256" key="4">
    <source>
        <dbReference type="ARBA" id="ARBA00023172"/>
    </source>
</evidence>
<dbReference type="PANTHER" id="PTHR30629:SF2">
    <property type="entry name" value="PROPHAGE INTEGRASE INTS-RELATED"/>
    <property type="match status" value="1"/>
</dbReference>
<dbReference type="PANTHER" id="PTHR30629">
    <property type="entry name" value="PROPHAGE INTEGRASE"/>
    <property type="match status" value="1"/>
</dbReference>
<dbReference type="Pfam" id="PF13356">
    <property type="entry name" value="Arm-DNA-bind_3"/>
    <property type="match status" value="1"/>
</dbReference>
<organism evidence="7 8">
    <name type="scientific">Bradyrhizobium septentrionale</name>
    <dbReference type="NCBI Taxonomy" id="1404411"/>
    <lineage>
        <taxon>Bacteria</taxon>
        <taxon>Pseudomonadati</taxon>
        <taxon>Pseudomonadota</taxon>
        <taxon>Alphaproteobacteria</taxon>
        <taxon>Hyphomicrobiales</taxon>
        <taxon>Nitrobacteraceae</taxon>
        <taxon>Bradyrhizobium</taxon>
    </lineage>
</organism>
<dbReference type="InterPro" id="IPR025166">
    <property type="entry name" value="Integrase_DNA_bind_dom"/>
</dbReference>
<dbReference type="InterPro" id="IPR050808">
    <property type="entry name" value="Phage_Integrase"/>
</dbReference>
<reference evidence="7" key="2">
    <citation type="submission" date="2024-03" db="EMBL/GenBank/DDBJ databases">
        <authorList>
            <person name="Bromfield E.S.P."/>
            <person name="Cloutier S."/>
        </authorList>
    </citation>
    <scope>NUCLEOTIDE SEQUENCE</scope>
    <source>
        <strain evidence="7">5S5</strain>
    </source>
</reference>
<dbReference type="InterPro" id="IPR011010">
    <property type="entry name" value="DNA_brk_join_enz"/>
</dbReference>
<name>A0ABZ2NZN7_9BRAD</name>
<dbReference type="Gene3D" id="1.10.443.10">
    <property type="entry name" value="Intergrase catalytic core"/>
    <property type="match status" value="1"/>
</dbReference>
<dbReference type="InterPro" id="IPR010998">
    <property type="entry name" value="Integrase_recombinase_N"/>
</dbReference>
<comment type="similarity">
    <text evidence="1">Belongs to the 'phage' integrase family.</text>
</comment>
<dbReference type="Gene3D" id="3.30.160.390">
    <property type="entry name" value="Integrase, DNA-binding domain"/>
    <property type="match status" value="1"/>
</dbReference>
<feature type="domain" description="Tyr recombinase" evidence="6">
    <location>
        <begin position="200"/>
        <end position="373"/>
    </location>
</feature>